<gene>
    <name evidence="10" type="ORF">PCOR1329_LOCUS6788</name>
</gene>
<evidence type="ECO:0000256" key="5">
    <source>
        <dbReference type="ARBA" id="ARBA00022777"/>
    </source>
</evidence>
<evidence type="ECO:0000256" key="6">
    <source>
        <dbReference type="ARBA" id="ARBA00022840"/>
    </source>
</evidence>
<accession>A0ABN9PWZ4</accession>
<keyword evidence="4" id="KW-0547">Nucleotide-binding</keyword>
<name>A0ABN9PWZ4_9DINO</name>
<dbReference type="PANTHER" id="PTHR45998">
    <property type="entry name" value="SERINE/THREONINE-PROTEIN KINASE 16"/>
    <property type="match status" value="1"/>
</dbReference>
<dbReference type="InterPro" id="IPR011009">
    <property type="entry name" value="Kinase-like_dom_sf"/>
</dbReference>
<dbReference type="InterPro" id="IPR000719">
    <property type="entry name" value="Prot_kinase_dom"/>
</dbReference>
<evidence type="ECO:0000259" key="9">
    <source>
        <dbReference type="PROSITE" id="PS50011"/>
    </source>
</evidence>
<evidence type="ECO:0000256" key="4">
    <source>
        <dbReference type="ARBA" id="ARBA00022741"/>
    </source>
</evidence>
<reference evidence="10" key="1">
    <citation type="submission" date="2023-10" db="EMBL/GenBank/DDBJ databases">
        <authorList>
            <person name="Chen Y."/>
            <person name="Shah S."/>
            <person name="Dougan E. K."/>
            <person name="Thang M."/>
            <person name="Chan C."/>
        </authorList>
    </citation>
    <scope>NUCLEOTIDE SEQUENCE [LARGE SCALE GENOMIC DNA]</scope>
</reference>
<dbReference type="EC" id="2.7.11.1" evidence="1"/>
<feature type="domain" description="Protein kinase" evidence="9">
    <location>
        <begin position="25"/>
        <end position="305"/>
    </location>
</feature>
<dbReference type="EMBL" id="CAUYUJ010001825">
    <property type="protein sequence ID" value="CAK0797802.1"/>
    <property type="molecule type" value="Genomic_DNA"/>
</dbReference>
<keyword evidence="2" id="KW-0723">Serine/threonine-protein kinase</keyword>
<dbReference type="SMART" id="SM00220">
    <property type="entry name" value="S_TKc"/>
    <property type="match status" value="1"/>
</dbReference>
<dbReference type="PROSITE" id="PS00108">
    <property type="entry name" value="PROTEIN_KINASE_ST"/>
    <property type="match status" value="1"/>
</dbReference>
<protein>
    <recommendedName>
        <fullName evidence="1">non-specific serine/threonine protein kinase</fullName>
        <ecNumber evidence="1">2.7.11.1</ecNumber>
    </recommendedName>
</protein>
<comment type="catalytic activity">
    <reaction evidence="7">
        <text>L-threonyl-[protein] + ATP = O-phospho-L-threonyl-[protein] + ADP + H(+)</text>
        <dbReference type="Rhea" id="RHEA:46608"/>
        <dbReference type="Rhea" id="RHEA-COMP:11060"/>
        <dbReference type="Rhea" id="RHEA-COMP:11605"/>
        <dbReference type="ChEBI" id="CHEBI:15378"/>
        <dbReference type="ChEBI" id="CHEBI:30013"/>
        <dbReference type="ChEBI" id="CHEBI:30616"/>
        <dbReference type="ChEBI" id="CHEBI:61977"/>
        <dbReference type="ChEBI" id="CHEBI:456216"/>
        <dbReference type="EC" id="2.7.11.1"/>
    </reaction>
</comment>
<keyword evidence="6" id="KW-0067">ATP-binding</keyword>
<dbReference type="InterPro" id="IPR008271">
    <property type="entry name" value="Ser/Thr_kinase_AS"/>
</dbReference>
<proteinExistence type="predicted"/>
<comment type="caution">
    <text evidence="10">The sequence shown here is derived from an EMBL/GenBank/DDBJ whole genome shotgun (WGS) entry which is preliminary data.</text>
</comment>
<dbReference type="Proteomes" id="UP001189429">
    <property type="component" value="Unassembled WGS sequence"/>
</dbReference>
<organism evidence="10 11">
    <name type="scientific">Prorocentrum cordatum</name>
    <dbReference type="NCBI Taxonomy" id="2364126"/>
    <lineage>
        <taxon>Eukaryota</taxon>
        <taxon>Sar</taxon>
        <taxon>Alveolata</taxon>
        <taxon>Dinophyceae</taxon>
        <taxon>Prorocentrales</taxon>
        <taxon>Prorocentraceae</taxon>
        <taxon>Prorocentrum</taxon>
    </lineage>
</organism>
<evidence type="ECO:0000256" key="1">
    <source>
        <dbReference type="ARBA" id="ARBA00012513"/>
    </source>
</evidence>
<sequence length="305" mass="33309">MGQALRRLLGCYGGEVVSFPSGRRVVAGQLLAEGGFSFVHRAEDPGTGQQYALKKMLCQDSGGRAAASAEAEVHARFRHENLLELVDRAFQPHPSSRHVDVCWLLFPLCRGSLRSEITRRVLRDQPSEEWTPARVAALLAGVCSGLHEMHLQGIAHRDVKPENVLLRLESTPSCPFGVPVLMDFGSCGSTEVPIRGRQDALLEAERAATNCTMQYCAPELFDVPSGIGALSYASADVWALGCTWLVRYCCLLGYSPFEVEFDHQPPCAPRQVDASHLRVLAGVPWPRAGPRSAFSAARKSAPYPQ</sequence>
<keyword evidence="11" id="KW-1185">Reference proteome</keyword>
<dbReference type="PANTHER" id="PTHR45998:SF2">
    <property type="entry name" value="SERINE_THREONINE-PROTEIN KINASE 16"/>
    <property type="match status" value="1"/>
</dbReference>
<dbReference type="SUPFAM" id="SSF56112">
    <property type="entry name" value="Protein kinase-like (PK-like)"/>
    <property type="match status" value="1"/>
</dbReference>
<keyword evidence="3" id="KW-0808">Transferase</keyword>
<dbReference type="PROSITE" id="PS50011">
    <property type="entry name" value="PROTEIN_KINASE_DOM"/>
    <property type="match status" value="1"/>
</dbReference>
<dbReference type="InterPro" id="IPR052239">
    <property type="entry name" value="Ser/Thr-specific_kinases"/>
</dbReference>
<evidence type="ECO:0000256" key="7">
    <source>
        <dbReference type="ARBA" id="ARBA00047899"/>
    </source>
</evidence>
<evidence type="ECO:0000313" key="11">
    <source>
        <dbReference type="Proteomes" id="UP001189429"/>
    </source>
</evidence>
<keyword evidence="5" id="KW-0418">Kinase</keyword>
<evidence type="ECO:0000256" key="8">
    <source>
        <dbReference type="ARBA" id="ARBA00048679"/>
    </source>
</evidence>
<dbReference type="Gene3D" id="1.10.510.10">
    <property type="entry name" value="Transferase(Phosphotransferase) domain 1"/>
    <property type="match status" value="1"/>
</dbReference>
<comment type="catalytic activity">
    <reaction evidence="8">
        <text>L-seryl-[protein] + ATP = O-phospho-L-seryl-[protein] + ADP + H(+)</text>
        <dbReference type="Rhea" id="RHEA:17989"/>
        <dbReference type="Rhea" id="RHEA-COMP:9863"/>
        <dbReference type="Rhea" id="RHEA-COMP:11604"/>
        <dbReference type="ChEBI" id="CHEBI:15378"/>
        <dbReference type="ChEBI" id="CHEBI:29999"/>
        <dbReference type="ChEBI" id="CHEBI:30616"/>
        <dbReference type="ChEBI" id="CHEBI:83421"/>
        <dbReference type="ChEBI" id="CHEBI:456216"/>
        <dbReference type="EC" id="2.7.11.1"/>
    </reaction>
</comment>
<evidence type="ECO:0000256" key="3">
    <source>
        <dbReference type="ARBA" id="ARBA00022679"/>
    </source>
</evidence>
<dbReference type="Pfam" id="PF00069">
    <property type="entry name" value="Pkinase"/>
    <property type="match status" value="1"/>
</dbReference>
<evidence type="ECO:0000313" key="10">
    <source>
        <dbReference type="EMBL" id="CAK0797802.1"/>
    </source>
</evidence>
<evidence type="ECO:0000256" key="2">
    <source>
        <dbReference type="ARBA" id="ARBA00022527"/>
    </source>
</evidence>